<evidence type="ECO:0000313" key="6">
    <source>
        <dbReference type="Proteomes" id="UP000243463"/>
    </source>
</evidence>
<dbReference type="GO" id="GO:0043190">
    <property type="term" value="C:ATP-binding cassette (ABC) transporter complex"/>
    <property type="evidence" value="ECO:0007669"/>
    <property type="project" value="InterPro"/>
</dbReference>
<dbReference type="SUPFAM" id="SSF53850">
    <property type="entry name" value="Periplasmic binding protein-like II"/>
    <property type="match status" value="1"/>
</dbReference>
<evidence type="ECO:0000259" key="4">
    <source>
        <dbReference type="SMART" id="SM00062"/>
    </source>
</evidence>
<evidence type="ECO:0000313" key="5">
    <source>
        <dbReference type="EMBL" id="SNQ28651.1"/>
    </source>
</evidence>
<dbReference type="GO" id="GO:0042597">
    <property type="term" value="C:periplasmic space"/>
    <property type="evidence" value="ECO:0007669"/>
    <property type="project" value="UniProtKB-SubCell"/>
</dbReference>
<comment type="similarity">
    <text evidence="2">Belongs to the bacterial solute-binding protein SsuA/TauA family.</text>
</comment>
<evidence type="ECO:0000256" key="1">
    <source>
        <dbReference type="ARBA" id="ARBA00004418"/>
    </source>
</evidence>
<keyword evidence="3" id="KW-0732">Signal</keyword>
<dbReference type="InterPro" id="IPR001638">
    <property type="entry name" value="Solute-binding_3/MltF_N"/>
</dbReference>
<dbReference type="PANTHER" id="PTHR30024:SF47">
    <property type="entry name" value="TAURINE-BINDING PERIPLASMIC PROTEIN"/>
    <property type="match status" value="1"/>
</dbReference>
<dbReference type="OrthoDB" id="286202at2"/>
<dbReference type="CDD" id="cd13560">
    <property type="entry name" value="PBP2_taurine"/>
    <property type="match status" value="1"/>
</dbReference>
<feature type="domain" description="Solute-binding protein family 3/N-terminal" evidence="4">
    <location>
        <begin position="46"/>
        <end position="270"/>
    </location>
</feature>
<accession>A0A217EDT9</accession>
<dbReference type="EMBL" id="FZLN01000001">
    <property type="protein sequence ID" value="SNQ28651.1"/>
    <property type="molecule type" value="Genomic_DNA"/>
</dbReference>
<comment type="subcellular location">
    <subcellularLocation>
        <location evidence="1">Periplasm</location>
    </subcellularLocation>
</comment>
<dbReference type="AlphaFoldDB" id="A0A217EDT9"/>
<dbReference type="NCBIfam" id="TIGR01729">
    <property type="entry name" value="taurine_ABC_bnd"/>
    <property type="match status" value="1"/>
</dbReference>
<organism evidence="5 6">
    <name type="scientific">Acinetobacter apis</name>
    <dbReference type="NCBI Taxonomy" id="1229165"/>
    <lineage>
        <taxon>Bacteria</taxon>
        <taxon>Pseudomonadati</taxon>
        <taxon>Pseudomonadota</taxon>
        <taxon>Gammaproteobacteria</taxon>
        <taxon>Moraxellales</taxon>
        <taxon>Moraxellaceae</taxon>
        <taxon>Acinetobacter</taxon>
    </lineage>
</organism>
<name>A0A217EDT9_9GAMM</name>
<dbReference type="InterPro" id="IPR007210">
    <property type="entry name" value="ABC_Gly_betaine_transp_sub-bd"/>
</dbReference>
<sequence>MRKQYKKPLLITAVVVLALVGFLFYQNQSTTEGQTQANTKGKADTSVVIAYQTGVDPSKVAQAHGTYSQDTDLHIEWKKFDTGSDVVNALASGDVAIGNIGSSPFAAATSRGVPIEAFLITSKLGGSEALVVNNKAGIQSPKDLIGKTIAVPFVSTTHYSLLSALKHWNIAESQVKIINLRPPEIVAAWNRGDIDAAYVWDPALSQIKHSGKVLTDSTEVGNWGSPTYDLWVVRQDFAKAHPEFLKNFVNKTLEQLEKYNQDPKAFLANEKNITDISGLTGSDAKDIPLLLAGNTYLNRAQQIETLSQVFGKNIADTANFLKTQGKVDQVKPDYQENINTRFLK</sequence>
<keyword evidence="6" id="KW-1185">Reference proteome</keyword>
<gene>
    <name evidence="5" type="ORF">SAMN05444584_0575</name>
</gene>
<dbReference type="Proteomes" id="UP000243463">
    <property type="component" value="Unassembled WGS sequence"/>
</dbReference>
<dbReference type="PANTHER" id="PTHR30024">
    <property type="entry name" value="ALIPHATIC SULFONATES-BINDING PROTEIN-RELATED"/>
    <property type="match status" value="1"/>
</dbReference>
<dbReference type="Pfam" id="PF04069">
    <property type="entry name" value="OpuAC"/>
    <property type="match status" value="1"/>
</dbReference>
<evidence type="ECO:0000256" key="2">
    <source>
        <dbReference type="ARBA" id="ARBA00010742"/>
    </source>
</evidence>
<proteinExistence type="inferred from homology"/>
<dbReference type="GO" id="GO:0022857">
    <property type="term" value="F:transmembrane transporter activity"/>
    <property type="evidence" value="ECO:0007669"/>
    <property type="project" value="InterPro"/>
</dbReference>
<evidence type="ECO:0000256" key="3">
    <source>
        <dbReference type="ARBA" id="ARBA00022729"/>
    </source>
</evidence>
<reference evidence="6" key="1">
    <citation type="submission" date="2017-06" db="EMBL/GenBank/DDBJ databases">
        <authorList>
            <person name="Varghese N."/>
            <person name="Submissions S."/>
        </authorList>
    </citation>
    <scope>NUCLEOTIDE SEQUENCE [LARGE SCALE GENOMIC DNA]</scope>
    <source>
        <strain evidence="6">ANC 5114</strain>
    </source>
</reference>
<dbReference type="Gene3D" id="3.40.190.10">
    <property type="entry name" value="Periplasmic binding protein-like II"/>
    <property type="match status" value="2"/>
</dbReference>
<dbReference type="InterPro" id="IPR010068">
    <property type="entry name" value="Peri-bd_TauA"/>
</dbReference>
<dbReference type="GO" id="GO:0042918">
    <property type="term" value="P:alkanesulfonate transmembrane transport"/>
    <property type="evidence" value="ECO:0007669"/>
    <property type="project" value="TreeGrafter"/>
</dbReference>
<protein>
    <submittedName>
        <fullName evidence="5">Taurine transport system substrate-binding protein</fullName>
    </submittedName>
</protein>
<dbReference type="SMART" id="SM00062">
    <property type="entry name" value="PBPb"/>
    <property type="match status" value="1"/>
</dbReference>
<dbReference type="RefSeq" id="WP_088822686.1">
    <property type="nucleotide sequence ID" value="NZ_FZLN01000001.1"/>
</dbReference>